<dbReference type="OrthoDB" id="637345at2"/>
<dbReference type="InterPro" id="IPR010295">
    <property type="entry name" value="DUF898"/>
</dbReference>
<feature type="transmembrane region" description="Helical" evidence="1">
    <location>
        <begin position="44"/>
        <end position="63"/>
    </location>
</feature>
<gene>
    <name evidence="2" type="ORF">C8E01_104114</name>
</gene>
<evidence type="ECO:0000256" key="1">
    <source>
        <dbReference type="SAM" id="Phobius"/>
    </source>
</evidence>
<name>A0A2U1AZA8_9BACT</name>
<accession>A0A2U1AZA8</accession>
<evidence type="ECO:0000313" key="3">
    <source>
        <dbReference type="Proteomes" id="UP000245466"/>
    </source>
</evidence>
<organism evidence="2 3">
    <name type="scientific">Pontibacter virosus</name>
    <dbReference type="NCBI Taxonomy" id="1765052"/>
    <lineage>
        <taxon>Bacteria</taxon>
        <taxon>Pseudomonadati</taxon>
        <taxon>Bacteroidota</taxon>
        <taxon>Cytophagia</taxon>
        <taxon>Cytophagales</taxon>
        <taxon>Hymenobacteraceae</taxon>
        <taxon>Pontibacter</taxon>
    </lineage>
</organism>
<feature type="transmembrane region" description="Helical" evidence="1">
    <location>
        <begin position="92"/>
        <end position="115"/>
    </location>
</feature>
<dbReference type="Pfam" id="PF05987">
    <property type="entry name" value="DUF898"/>
    <property type="match status" value="2"/>
</dbReference>
<proteinExistence type="predicted"/>
<comment type="caution">
    <text evidence="2">The sequence shown here is derived from an EMBL/GenBank/DDBJ whole genome shotgun (WGS) entry which is preliminary data.</text>
</comment>
<sequence length="342" mass="39009">MHGLCYFFQSFLTYFQAFMTTTLLEKEKQTTHFSFTGRGSEYFAIEIVNLLLTVFTLGLYYPWAKAKSMQYLYRKTELAGTPFVFHGTGKEMFIGFIKGVGAFILLYAVLMYGVISEDLSTLLITYAVFILGFLALIPVALHGMMRYRTSRTSWRGIHLGYRGELSDMYSTYLIGFFLTILTFGIYGSWFVVKLRKQMIDNVRFGNASLRYVGDGGDLFLIHLKGYFLSIFTLGIYLFWYTKNLLHFYVNNIVVLQEDGSYSRLQCDVSGWDVLKLTVGNILIVVFTLGLGIPLTTTRTMSLIMNNTVMRGDFDADALVQTEEAYDSATYESMTDMMDIGVI</sequence>
<dbReference type="AlphaFoldDB" id="A0A2U1AZA8"/>
<feature type="transmembrane region" description="Helical" evidence="1">
    <location>
        <begin position="218"/>
        <end position="239"/>
    </location>
</feature>
<feature type="transmembrane region" description="Helical" evidence="1">
    <location>
        <begin position="273"/>
        <end position="294"/>
    </location>
</feature>
<keyword evidence="1" id="KW-1133">Transmembrane helix</keyword>
<keyword evidence="1" id="KW-0812">Transmembrane</keyword>
<feature type="transmembrane region" description="Helical" evidence="1">
    <location>
        <begin position="122"/>
        <end position="141"/>
    </location>
</feature>
<dbReference type="Proteomes" id="UP000245466">
    <property type="component" value="Unassembled WGS sequence"/>
</dbReference>
<keyword evidence="3" id="KW-1185">Reference proteome</keyword>
<protein>
    <submittedName>
        <fullName evidence="2">Uncharacterized membrane protein YjgN (DUF898 family)</fullName>
    </submittedName>
</protein>
<dbReference type="EMBL" id="QEKI01000004">
    <property type="protein sequence ID" value="PVY41743.1"/>
    <property type="molecule type" value="Genomic_DNA"/>
</dbReference>
<keyword evidence="1" id="KW-0472">Membrane</keyword>
<feature type="transmembrane region" description="Helical" evidence="1">
    <location>
        <begin position="169"/>
        <end position="192"/>
    </location>
</feature>
<evidence type="ECO:0000313" key="2">
    <source>
        <dbReference type="EMBL" id="PVY41743.1"/>
    </source>
</evidence>
<reference evidence="2 3" key="1">
    <citation type="submission" date="2018-04" db="EMBL/GenBank/DDBJ databases">
        <title>Genomic Encyclopedia of Type Strains, Phase IV (KMG-IV): sequencing the most valuable type-strain genomes for metagenomic binning, comparative biology and taxonomic classification.</title>
        <authorList>
            <person name="Goeker M."/>
        </authorList>
    </citation>
    <scope>NUCLEOTIDE SEQUENCE [LARGE SCALE GENOMIC DNA]</scope>
    <source>
        <strain evidence="2 3">DSM 100231</strain>
    </source>
</reference>